<sequence>MLHEPYLLKHGSSCDYIFTQAFLRLLVRLEKLKKDKKWNLVYFLLGITKPLITAKIASTK</sequence>
<evidence type="ECO:0000313" key="2">
    <source>
        <dbReference type="Proteomes" id="UP000094707"/>
    </source>
</evidence>
<dbReference type="KEGG" id="mcub:MCBB_0646"/>
<dbReference type="EMBL" id="LT607756">
    <property type="protein sequence ID" value="SCG85219.1"/>
    <property type="molecule type" value="Genomic_DNA"/>
</dbReference>
<accession>A0A1D3L145</accession>
<name>A0A1D3L145_9EURY</name>
<keyword evidence="2" id="KW-1185">Reference proteome</keyword>
<reference evidence="1 2" key="1">
    <citation type="submission" date="2016-08" db="EMBL/GenBank/DDBJ databases">
        <authorList>
            <person name="Seilhamer J.J."/>
        </authorList>
    </citation>
    <scope>NUCLEOTIDE SEQUENCE [LARGE SCALE GENOMIC DNA]</scope>
    <source>
        <strain evidence="1">Buetzberg</strain>
    </source>
</reference>
<proteinExistence type="predicted"/>
<dbReference type="AlphaFoldDB" id="A0A1D3L145"/>
<protein>
    <submittedName>
        <fullName evidence="1">Uncharacterized protein</fullName>
    </submittedName>
</protein>
<dbReference type="Proteomes" id="UP000094707">
    <property type="component" value="Chromosome I"/>
</dbReference>
<gene>
    <name evidence="1" type="ORF">MCBB_0646</name>
</gene>
<evidence type="ECO:0000313" key="1">
    <source>
        <dbReference type="EMBL" id="SCG85219.1"/>
    </source>
</evidence>
<organism evidence="1 2">
    <name type="scientific">Methanobacterium congolense</name>
    <dbReference type="NCBI Taxonomy" id="118062"/>
    <lineage>
        <taxon>Archaea</taxon>
        <taxon>Methanobacteriati</taxon>
        <taxon>Methanobacteriota</taxon>
        <taxon>Methanomada group</taxon>
        <taxon>Methanobacteria</taxon>
        <taxon>Methanobacteriales</taxon>
        <taxon>Methanobacteriaceae</taxon>
        <taxon>Methanobacterium</taxon>
    </lineage>
</organism>